<evidence type="ECO:0000313" key="2">
    <source>
        <dbReference type="Proteomes" id="UP000784294"/>
    </source>
</evidence>
<sequence>MLTNQKVLAIRDSLPASRLALHEAEFSLAHPVQFTFEACESQICLLLTVLASKGESADGLSGHSSLKGASVEAPGPACATGAGSGLQSGGAGEPGPGVVCKESHVIGRCVIGAEGLAYGSGELHWREVTSKRGNIKREHLLL</sequence>
<keyword evidence="2" id="KW-1185">Reference proteome</keyword>
<reference evidence="1" key="1">
    <citation type="submission" date="2018-11" db="EMBL/GenBank/DDBJ databases">
        <authorList>
            <consortium name="Pathogen Informatics"/>
        </authorList>
    </citation>
    <scope>NUCLEOTIDE SEQUENCE</scope>
</reference>
<dbReference type="OrthoDB" id="6238705at2759"/>
<dbReference type="AlphaFoldDB" id="A0A448WE56"/>
<dbReference type="Proteomes" id="UP000784294">
    <property type="component" value="Unassembled WGS sequence"/>
</dbReference>
<evidence type="ECO:0000313" key="1">
    <source>
        <dbReference type="EMBL" id="VEL09504.1"/>
    </source>
</evidence>
<dbReference type="EMBL" id="CAAALY010006495">
    <property type="protein sequence ID" value="VEL09504.1"/>
    <property type="molecule type" value="Genomic_DNA"/>
</dbReference>
<protein>
    <submittedName>
        <fullName evidence="1">Uncharacterized protein</fullName>
    </submittedName>
</protein>
<gene>
    <name evidence="1" type="ORF">PXEA_LOCUS2944</name>
</gene>
<comment type="caution">
    <text evidence="1">The sequence shown here is derived from an EMBL/GenBank/DDBJ whole genome shotgun (WGS) entry which is preliminary data.</text>
</comment>
<accession>A0A448WE56</accession>
<proteinExistence type="predicted"/>
<name>A0A448WE56_9PLAT</name>
<organism evidence="1 2">
    <name type="scientific">Protopolystoma xenopodis</name>
    <dbReference type="NCBI Taxonomy" id="117903"/>
    <lineage>
        <taxon>Eukaryota</taxon>
        <taxon>Metazoa</taxon>
        <taxon>Spiralia</taxon>
        <taxon>Lophotrochozoa</taxon>
        <taxon>Platyhelminthes</taxon>
        <taxon>Monogenea</taxon>
        <taxon>Polyopisthocotylea</taxon>
        <taxon>Polystomatidea</taxon>
        <taxon>Polystomatidae</taxon>
        <taxon>Protopolystoma</taxon>
    </lineage>
</organism>